<sequence>MALPSQDTPEPSQDTPEPSQDTPEPSHNDEEDISFHMDIDEPLHIPTPTPDHSDLPSPFEHHPIGPGITFGRGTTFMERFDMDPQSRHQKNNIYYPFRDFDDWKLACFLLRSNLSMASINEFLKLPIIERLNLSFGSAKELRDLAEALPPTAPWKFRPVKPDPRYPLKKKLDLYF</sequence>
<accession>A0ACD3A1J6</accession>
<reference evidence="1 2" key="1">
    <citation type="journal article" date="2019" name="Nat. Ecol. Evol.">
        <title>Megaphylogeny resolves global patterns of mushroom evolution.</title>
        <authorList>
            <person name="Varga T."/>
            <person name="Krizsan K."/>
            <person name="Foldi C."/>
            <person name="Dima B."/>
            <person name="Sanchez-Garcia M."/>
            <person name="Sanchez-Ramirez S."/>
            <person name="Szollosi G.J."/>
            <person name="Szarkandi J.G."/>
            <person name="Papp V."/>
            <person name="Albert L."/>
            <person name="Andreopoulos W."/>
            <person name="Angelini C."/>
            <person name="Antonin V."/>
            <person name="Barry K.W."/>
            <person name="Bougher N.L."/>
            <person name="Buchanan P."/>
            <person name="Buyck B."/>
            <person name="Bense V."/>
            <person name="Catcheside P."/>
            <person name="Chovatia M."/>
            <person name="Cooper J."/>
            <person name="Damon W."/>
            <person name="Desjardin D."/>
            <person name="Finy P."/>
            <person name="Geml J."/>
            <person name="Haridas S."/>
            <person name="Hughes K."/>
            <person name="Justo A."/>
            <person name="Karasinski D."/>
            <person name="Kautmanova I."/>
            <person name="Kiss B."/>
            <person name="Kocsube S."/>
            <person name="Kotiranta H."/>
            <person name="LaButti K.M."/>
            <person name="Lechner B.E."/>
            <person name="Liimatainen K."/>
            <person name="Lipzen A."/>
            <person name="Lukacs Z."/>
            <person name="Mihaltcheva S."/>
            <person name="Morgado L.N."/>
            <person name="Niskanen T."/>
            <person name="Noordeloos M.E."/>
            <person name="Ohm R.A."/>
            <person name="Ortiz-Santana B."/>
            <person name="Ovrebo C."/>
            <person name="Racz N."/>
            <person name="Riley R."/>
            <person name="Savchenko A."/>
            <person name="Shiryaev A."/>
            <person name="Soop K."/>
            <person name="Spirin V."/>
            <person name="Szebenyi C."/>
            <person name="Tomsovsky M."/>
            <person name="Tulloss R.E."/>
            <person name="Uehling J."/>
            <person name="Grigoriev I.V."/>
            <person name="Vagvolgyi C."/>
            <person name="Papp T."/>
            <person name="Martin F.M."/>
            <person name="Miettinen O."/>
            <person name="Hibbett D.S."/>
            <person name="Nagy L.G."/>
        </authorList>
    </citation>
    <scope>NUCLEOTIDE SEQUENCE [LARGE SCALE GENOMIC DNA]</scope>
    <source>
        <strain evidence="1 2">NL-1719</strain>
    </source>
</reference>
<keyword evidence="2" id="KW-1185">Reference proteome</keyword>
<evidence type="ECO:0000313" key="1">
    <source>
        <dbReference type="EMBL" id="TFK59426.1"/>
    </source>
</evidence>
<dbReference type="EMBL" id="ML208981">
    <property type="protein sequence ID" value="TFK59426.1"/>
    <property type="molecule type" value="Genomic_DNA"/>
</dbReference>
<organism evidence="1 2">
    <name type="scientific">Pluteus cervinus</name>
    <dbReference type="NCBI Taxonomy" id="181527"/>
    <lineage>
        <taxon>Eukaryota</taxon>
        <taxon>Fungi</taxon>
        <taxon>Dikarya</taxon>
        <taxon>Basidiomycota</taxon>
        <taxon>Agaricomycotina</taxon>
        <taxon>Agaricomycetes</taxon>
        <taxon>Agaricomycetidae</taxon>
        <taxon>Agaricales</taxon>
        <taxon>Pluteineae</taxon>
        <taxon>Pluteaceae</taxon>
        <taxon>Pluteus</taxon>
    </lineage>
</organism>
<name>A0ACD3A1J6_9AGAR</name>
<protein>
    <submittedName>
        <fullName evidence="1">Uncharacterized protein</fullName>
    </submittedName>
</protein>
<dbReference type="Proteomes" id="UP000308600">
    <property type="component" value="Unassembled WGS sequence"/>
</dbReference>
<gene>
    <name evidence="1" type="ORF">BDN72DRAFT_905851</name>
</gene>
<evidence type="ECO:0000313" key="2">
    <source>
        <dbReference type="Proteomes" id="UP000308600"/>
    </source>
</evidence>
<proteinExistence type="predicted"/>